<sequence>MAAFLTSFFSIKCVTKHLERSNIHFIRNTLSPSYPGFPSINGAVSFQAPLLVAMNAKCAECALLPVKVKYKRHRHPFHLIYSLIDYGSNEYYCDVCEERLYEKWTYYCDICEYTSHLACATSEAPPPRRQERKEEVKTDDVKEHNVQSNKV</sequence>
<dbReference type="InterPro" id="IPR046349">
    <property type="entry name" value="C1-like_sf"/>
</dbReference>
<feature type="domain" description="DC1" evidence="3">
    <location>
        <begin position="72"/>
        <end position="120"/>
    </location>
</feature>
<protein>
    <recommendedName>
        <fullName evidence="3">DC1 domain-containing protein</fullName>
    </recommendedName>
</protein>
<keyword evidence="1" id="KW-0677">Repeat</keyword>
<evidence type="ECO:0000256" key="2">
    <source>
        <dbReference type="SAM" id="MobiDB-lite"/>
    </source>
</evidence>
<dbReference type="Gene3D" id="3.30.60.20">
    <property type="match status" value="1"/>
</dbReference>
<dbReference type="OrthoDB" id="1744448at2759"/>
<evidence type="ECO:0000313" key="4">
    <source>
        <dbReference type="EMBL" id="GFZ20939.1"/>
    </source>
</evidence>
<dbReference type="AlphaFoldDB" id="A0A7J0HCZ4"/>
<dbReference type="InterPro" id="IPR004146">
    <property type="entry name" value="DC1"/>
</dbReference>
<gene>
    <name evidence="4" type="ORF">Acr_29g0001010</name>
</gene>
<dbReference type="InterPro" id="IPR053192">
    <property type="entry name" value="Vacuole_Formation_Reg"/>
</dbReference>
<accession>A0A7J0HCZ4</accession>
<comment type="caution">
    <text evidence="4">The sequence shown here is derived from an EMBL/GenBank/DDBJ whole genome shotgun (WGS) entry which is preliminary data.</text>
</comment>
<evidence type="ECO:0000259" key="3">
    <source>
        <dbReference type="Pfam" id="PF03107"/>
    </source>
</evidence>
<dbReference type="SUPFAM" id="SSF57889">
    <property type="entry name" value="Cysteine-rich domain"/>
    <property type="match status" value="1"/>
</dbReference>
<organism evidence="4 5">
    <name type="scientific">Actinidia rufa</name>
    <dbReference type="NCBI Taxonomy" id="165716"/>
    <lineage>
        <taxon>Eukaryota</taxon>
        <taxon>Viridiplantae</taxon>
        <taxon>Streptophyta</taxon>
        <taxon>Embryophyta</taxon>
        <taxon>Tracheophyta</taxon>
        <taxon>Spermatophyta</taxon>
        <taxon>Magnoliopsida</taxon>
        <taxon>eudicotyledons</taxon>
        <taxon>Gunneridae</taxon>
        <taxon>Pentapetalae</taxon>
        <taxon>asterids</taxon>
        <taxon>Ericales</taxon>
        <taxon>Actinidiaceae</taxon>
        <taxon>Actinidia</taxon>
    </lineage>
</organism>
<name>A0A7J0HCZ4_9ERIC</name>
<evidence type="ECO:0000256" key="1">
    <source>
        <dbReference type="ARBA" id="ARBA00022737"/>
    </source>
</evidence>
<feature type="region of interest" description="Disordered" evidence="2">
    <location>
        <begin position="122"/>
        <end position="151"/>
    </location>
</feature>
<evidence type="ECO:0000313" key="5">
    <source>
        <dbReference type="Proteomes" id="UP000585474"/>
    </source>
</evidence>
<dbReference type="EMBL" id="BJWL01000029">
    <property type="protein sequence ID" value="GFZ20939.1"/>
    <property type="molecule type" value="Genomic_DNA"/>
</dbReference>
<proteinExistence type="predicted"/>
<keyword evidence="5" id="KW-1185">Reference proteome</keyword>
<reference evidence="4 5" key="1">
    <citation type="submission" date="2019-07" db="EMBL/GenBank/DDBJ databases">
        <title>De Novo Assembly of kiwifruit Actinidia rufa.</title>
        <authorList>
            <person name="Sugita-Konishi S."/>
            <person name="Sato K."/>
            <person name="Mori E."/>
            <person name="Abe Y."/>
            <person name="Kisaki G."/>
            <person name="Hamano K."/>
            <person name="Suezawa K."/>
            <person name="Otani M."/>
            <person name="Fukuda T."/>
            <person name="Manabe T."/>
            <person name="Gomi K."/>
            <person name="Tabuchi M."/>
            <person name="Akimitsu K."/>
            <person name="Kataoka I."/>
        </authorList>
    </citation>
    <scope>NUCLEOTIDE SEQUENCE [LARGE SCALE GENOMIC DNA]</scope>
    <source>
        <strain evidence="5">cv. Fuchu</strain>
    </source>
</reference>
<dbReference type="PANTHER" id="PTHR32410">
    <property type="entry name" value="CYSTEINE/HISTIDINE-RICH C1 DOMAIN FAMILY PROTEIN"/>
    <property type="match status" value="1"/>
</dbReference>
<dbReference type="Proteomes" id="UP000585474">
    <property type="component" value="Unassembled WGS sequence"/>
</dbReference>
<dbReference type="Pfam" id="PF03107">
    <property type="entry name" value="C1_2"/>
    <property type="match status" value="1"/>
</dbReference>
<feature type="compositionally biased region" description="Basic and acidic residues" evidence="2">
    <location>
        <begin position="126"/>
        <end position="145"/>
    </location>
</feature>